<reference evidence="1" key="2">
    <citation type="journal article" date="2015" name="Fish Shellfish Immunol.">
        <title>Early steps in the European eel (Anguilla anguilla)-Vibrio vulnificus interaction in the gills: Role of the RtxA13 toxin.</title>
        <authorList>
            <person name="Callol A."/>
            <person name="Pajuelo D."/>
            <person name="Ebbesson L."/>
            <person name="Teles M."/>
            <person name="MacKenzie S."/>
            <person name="Amaro C."/>
        </authorList>
    </citation>
    <scope>NUCLEOTIDE SEQUENCE</scope>
</reference>
<proteinExistence type="predicted"/>
<sequence>MNTFMNIQKNMIRIDDVMPYFIRDRLFYEYWWFHKR</sequence>
<dbReference type="EMBL" id="GBXM01096804">
    <property type="protein sequence ID" value="JAH11773.1"/>
    <property type="molecule type" value="Transcribed_RNA"/>
</dbReference>
<name>A0A0E9Q6R1_ANGAN</name>
<reference evidence="1" key="1">
    <citation type="submission" date="2014-11" db="EMBL/GenBank/DDBJ databases">
        <authorList>
            <person name="Amaro Gonzalez C."/>
        </authorList>
    </citation>
    <scope>NUCLEOTIDE SEQUENCE</scope>
</reference>
<evidence type="ECO:0000313" key="1">
    <source>
        <dbReference type="EMBL" id="JAH11773.1"/>
    </source>
</evidence>
<dbReference type="AlphaFoldDB" id="A0A0E9Q6R1"/>
<organism evidence="1">
    <name type="scientific">Anguilla anguilla</name>
    <name type="common">European freshwater eel</name>
    <name type="synonym">Muraena anguilla</name>
    <dbReference type="NCBI Taxonomy" id="7936"/>
    <lineage>
        <taxon>Eukaryota</taxon>
        <taxon>Metazoa</taxon>
        <taxon>Chordata</taxon>
        <taxon>Craniata</taxon>
        <taxon>Vertebrata</taxon>
        <taxon>Euteleostomi</taxon>
        <taxon>Actinopterygii</taxon>
        <taxon>Neopterygii</taxon>
        <taxon>Teleostei</taxon>
        <taxon>Anguilliformes</taxon>
        <taxon>Anguillidae</taxon>
        <taxon>Anguilla</taxon>
    </lineage>
</organism>
<accession>A0A0E9Q6R1</accession>
<protein>
    <submittedName>
        <fullName evidence="1">Uncharacterized protein</fullName>
    </submittedName>
</protein>